<comment type="caution">
    <text evidence="1">The sequence shown here is derived from an EMBL/GenBank/DDBJ whole genome shotgun (WGS) entry which is preliminary data.</text>
</comment>
<organism evidence="1">
    <name type="scientific">invertebrate metagenome</name>
    <dbReference type="NCBI Taxonomy" id="1711999"/>
    <lineage>
        <taxon>unclassified sequences</taxon>
        <taxon>metagenomes</taxon>
        <taxon>organismal metagenomes</taxon>
    </lineage>
</organism>
<accession>A0A2H9TAA7</accession>
<dbReference type="EMBL" id="NSIT01000027">
    <property type="protein sequence ID" value="PJE80195.1"/>
    <property type="molecule type" value="Genomic_DNA"/>
</dbReference>
<evidence type="ECO:0000313" key="1">
    <source>
        <dbReference type="EMBL" id="PJE80195.1"/>
    </source>
</evidence>
<gene>
    <name evidence="1" type="ORF">CI610_00808</name>
</gene>
<proteinExistence type="predicted"/>
<protein>
    <submittedName>
        <fullName evidence="1">Uncharacterized protein</fullName>
    </submittedName>
</protein>
<name>A0A2H9TAA7_9ZZZZ</name>
<reference evidence="1" key="1">
    <citation type="journal article" date="2017" name="Appl. Environ. Microbiol.">
        <title>Molecular characterization of an Endozoicomonas-like organism causing infection in king scallop Pecten maximus L.</title>
        <authorList>
            <person name="Cano I."/>
            <person name="van Aerle R."/>
            <person name="Ross S."/>
            <person name="Verner-Jeffreys D.W."/>
            <person name="Paley R.K."/>
            <person name="Rimmer G."/>
            <person name="Ryder D."/>
            <person name="Hooper P."/>
            <person name="Stone D."/>
            <person name="Feist S.W."/>
        </authorList>
    </citation>
    <scope>NUCLEOTIDE SEQUENCE</scope>
</reference>
<dbReference type="AlphaFoldDB" id="A0A2H9TAA7"/>
<sequence>MHPDIRVDKLPHATFRGDDVALDAAIRYLQEKTTAQPQDIPLPLFYPKEESVNCPESAIPVGL</sequence>